<proteinExistence type="predicted"/>
<dbReference type="EMBL" id="MZMZ02003370">
    <property type="protein sequence ID" value="RQM21863.1"/>
    <property type="molecule type" value="Genomic_DNA"/>
</dbReference>
<dbReference type="GO" id="GO:0003676">
    <property type="term" value="F:nucleic acid binding"/>
    <property type="evidence" value="ECO:0007669"/>
    <property type="project" value="InterPro"/>
</dbReference>
<name>A0A3R7XSL0_APHAT</name>
<protein>
    <recommendedName>
        <fullName evidence="1">DDE-1 domain-containing protein</fullName>
    </recommendedName>
</protein>
<evidence type="ECO:0000313" key="3">
    <source>
        <dbReference type="Proteomes" id="UP000284702"/>
    </source>
</evidence>
<gene>
    <name evidence="2" type="ORF">B5M09_013493</name>
</gene>
<dbReference type="Proteomes" id="UP000284702">
    <property type="component" value="Unassembled WGS sequence"/>
</dbReference>
<dbReference type="InterPro" id="IPR004875">
    <property type="entry name" value="DDE_SF_endonuclease_dom"/>
</dbReference>
<reference evidence="2" key="1">
    <citation type="submission" date="2018-07" db="EMBL/GenBank/DDBJ databases">
        <title>Annotation of Aphanomyces astaci genome assembly.</title>
        <authorList>
            <person name="Studholme D.J."/>
        </authorList>
    </citation>
    <scope>NUCLEOTIDE SEQUENCE [LARGE SCALE GENOMIC DNA]</scope>
    <source>
        <strain evidence="2">Pc</strain>
    </source>
</reference>
<evidence type="ECO:0000259" key="1">
    <source>
        <dbReference type="Pfam" id="PF03184"/>
    </source>
</evidence>
<accession>A0A3R7XSL0</accession>
<feature type="domain" description="DDE-1" evidence="1">
    <location>
        <begin position="26"/>
        <end position="157"/>
    </location>
</feature>
<organism evidence="2 3">
    <name type="scientific">Aphanomyces astaci</name>
    <name type="common">Crayfish plague agent</name>
    <dbReference type="NCBI Taxonomy" id="112090"/>
    <lineage>
        <taxon>Eukaryota</taxon>
        <taxon>Sar</taxon>
        <taxon>Stramenopiles</taxon>
        <taxon>Oomycota</taxon>
        <taxon>Saprolegniomycetes</taxon>
        <taxon>Saprolegniales</taxon>
        <taxon>Verrucalvaceae</taxon>
        <taxon>Aphanomyces</taxon>
    </lineage>
</organism>
<dbReference type="Pfam" id="PF03184">
    <property type="entry name" value="DDE_1"/>
    <property type="match status" value="1"/>
</dbReference>
<keyword evidence="3" id="KW-1185">Reference proteome</keyword>
<dbReference type="AlphaFoldDB" id="A0A3R7XSL0"/>
<evidence type="ECO:0000313" key="2">
    <source>
        <dbReference type="EMBL" id="RQM21863.1"/>
    </source>
</evidence>
<comment type="caution">
    <text evidence="2">The sequence shown here is derived from an EMBL/GenBank/DDBJ whole genome shotgun (WGS) entry which is preliminary data.</text>
</comment>
<sequence>MLCVGSKLPILFIVHGVPGGTIDEVELDTYPEEHYYSVQESAWMDSRVWKAYLENLQPYIEGPTVIFVDNFDAHVTQESANVIAGDLHSVLELLPANCTSVCQPLDVGVMGPFKKLLRTLWLDEAPVTSAADKRRAMIFRSIKAWEMISSDAIQKLFQKQFRVPTL</sequence>